<evidence type="ECO:0000256" key="1">
    <source>
        <dbReference type="SAM" id="MobiDB-lite"/>
    </source>
</evidence>
<dbReference type="CDD" id="cd14316">
    <property type="entry name" value="UBA2_UBAP1_like"/>
    <property type="match status" value="1"/>
</dbReference>
<feature type="domain" description="UBA" evidence="2">
    <location>
        <begin position="367"/>
        <end position="407"/>
    </location>
</feature>
<feature type="compositionally biased region" description="Basic and acidic residues" evidence="1">
    <location>
        <begin position="69"/>
        <end position="80"/>
    </location>
</feature>
<dbReference type="PROSITE" id="PS50030">
    <property type="entry name" value="UBA"/>
    <property type="match status" value="1"/>
</dbReference>
<dbReference type="Gene3D" id="1.20.120.1920">
    <property type="entry name" value="UBAP1 SOUBA domain"/>
    <property type="match status" value="1"/>
</dbReference>
<dbReference type="PANTHER" id="PTHR15960">
    <property type="entry name" value="LD44032P"/>
    <property type="match status" value="1"/>
</dbReference>
<dbReference type="InterPro" id="IPR038870">
    <property type="entry name" value="UBAP1"/>
</dbReference>
<reference evidence="4 5" key="1">
    <citation type="journal article" date="2021" name="BMC Biol.">
        <title>Horizontally acquired antibacterial genes associated with adaptive radiation of ladybird beetles.</title>
        <authorList>
            <person name="Li H.S."/>
            <person name="Tang X.F."/>
            <person name="Huang Y.H."/>
            <person name="Xu Z.Y."/>
            <person name="Chen M.L."/>
            <person name="Du X.Y."/>
            <person name="Qiu B.Y."/>
            <person name="Chen P.T."/>
            <person name="Zhang W."/>
            <person name="Slipinski A."/>
            <person name="Escalona H.E."/>
            <person name="Waterhouse R.M."/>
            <person name="Zwick A."/>
            <person name="Pang H."/>
        </authorList>
    </citation>
    <scope>NUCLEOTIDE SEQUENCE [LARGE SCALE GENOMIC DNA]</scope>
    <source>
        <strain evidence="4">SYSU2018</strain>
    </source>
</reference>
<dbReference type="AlphaFoldDB" id="A0ABD2NDK4"/>
<gene>
    <name evidence="4" type="ORF">HHI36_012029</name>
</gene>
<evidence type="ECO:0000259" key="3">
    <source>
        <dbReference type="PROSITE" id="PS51497"/>
    </source>
</evidence>
<feature type="region of interest" description="Disordered" evidence="1">
    <location>
        <begin position="69"/>
        <end position="102"/>
    </location>
</feature>
<dbReference type="Proteomes" id="UP001516400">
    <property type="component" value="Unassembled WGS sequence"/>
</dbReference>
<evidence type="ECO:0000313" key="4">
    <source>
        <dbReference type="EMBL" id="KAL3276659.1"/>
    </source>
</evidence>
<protein>
    <recommendedName>
        <fullName evidence="6">Ubiquitin-associated protein 1</fullName>
    </recommendedName>
</protein>
<dbReference type="PROSITE" id="PS51497">
    <property type="entry name" value="UMA"/>
    <property type="match status" value="1"/>
</dbReference>
<accession>A0ABD2NDK4</accession>
<keyword evidence="5" id="KW-1185">Reference proteome</keyword>
<dbReference type="InterPro" id="IPR042575">
    <property type="entry name" value="UBAP1_C"/>
</dbReference>
<evidence type="ECO:0000313" key="5">
    <source>
        <dbReference type="Proteomes" id="UP001516400"/>
    </source>
</evidence>
<dbReference type="InterPro" id="IPR023340">
    <property type="entry name" value="UMA"/>
</dbReference>
<evidence type="ECO:0000259" key="2">
    <source>
        <dbReference type="PROSITE" id="PS50030"/>
    </source>
</evidence>
<feature type="compositionally biased region" description="Acidic residues" evidence="1">
    <location>
        <begin position="81"/>
        <end position="90"/>
    </location>
</feature>
<comment type="caution">
    <text evidence="4">The sequence shown here is derived from an EMBL/GenBank/DDBJ whole genome shotgun (WGS) entry which is preliminary data.</text>
</comment>
<sequence length="407" mass="46160">MDAVKVKISEEYKPPPKINMLMTHTQRLTFNKQIEENLPKYDFSMENNVLQKIREWKCNRTLNEKQRQMRLQTIKDKEEAEEKETEEETSPESNDVPSTSYENETIISSVGPNYTYSNGMLLPTQVTNYSSSILQPIPLKSDNQNFSNSLEIKSPFNISEFEADTSSPFDNVALKSINDVEELAKVLKLDDIPAKHSTIVSYSNLHSNSNPQTHINYTGISNFVPTSSFSNHSSNTGLNGYYNCDIQSVKTFPTNYQCSPPLNNYLSSYSNHFTHQQNMLADNEKCNKLTNFSNPLKHTQESRGNVANKQNGPVFVRKSSSAMNLPDPFDELPKHLQDMSRNISSMGFPLPRVARTCKAIGDDNKKIVDHLLAMSELLDLGFAEDKISEALMLYDNDRDKALDKLIS</sequence>
<name>A0ABD2NDK4_9CUCU</name>
<dbReference type="EMBL" id="JABFTP020000103">
    <property type="protein sequence ID" value="KAL3276659.1"/>
    <property type="molecule type" value="Genomic_DNA"/>
</dbReference>
<organism evidence="4 5">
    <name type="scientific">Cryptolaemus montrouzieri</name>
    <dbReference type="NCBI Taxonomy" id="559131"/>
    <lineage>
        <taxon>Eukaryota</taxon>
        <taxon>Metazoa</taxon>
        <taxon>Ecdysozoa</taxon>
        <taxon>Arthropoda</taxon>
        <taxon>Hexapoda</taxon>
        <taxon>Insecta</taxon>
        <taxon>Pterygota</taxon>
        <taxon>Neoptera</taxon>
        <taxon>Endopterygota</taxon>
        <taxon>Coleoptera</taxon>
        <taxon>Polyphaga</taxon>
        <taxon>Cucujiformia</taxon>
        <taxon>Coccinelloidea</taxon>
        <taxon>Coccinellidae</taxon>
        <taxon>Scymninae</taxon>
        <taxon>Scymnini</taxon>
        <taxon>Cryptolaemus</taxon>
    </lineage>
</organism>
<proteinExistence type="predicted"/>
<dbReference type="PANTHER" id="PTHR15960:SF5">
    <property type="entry name" value="LD44032P"/>
    <property type="match status" value="1"/>
</dbReference>
<feature type="domain" description="UMA" evidence="3">
    <location>
        <begin position="1"/>
        <end position="50"/>
    </location>
</feature>
<evidence type="ECO:0008006" key="6">
    <source>
        <dbReference type="Google" id="ProtNLM"/>
    </source>
</evidence>
<dbReference type="InterPro" id="IPR015940">
    <property type="entry name" value="UBA"/>
</dbReference>